<proteinExistence type="predicted"/>
<dbReference type="EMBL" id="JAVFKY010000001">
    <property type="protein sequence ID" value="KAK5582595.1"/>
    <property type="molecule type" value="Genomic_DNA"/>
</dbReference>
<dbReference type="GO" id="GO:0085020">
    <property type="term" value="P:protein K6-linked ubiquitination"/>
    <property type="evidence" value="ECO:0007669"/>
    <property type="project" value="TreeGrafter"/>
</dbReference>
<evidence type="ECO:0000256" key="1">
    <source>
        <dbReference type="ARBA" id="ARBA00022737"/>
    </source>
</evidence>
<dbReference type="PANTHER" id="PTHR24171">
    <property type="entry name" value="ANKYRIN REPEAT DOMAIN-CONTAINING PROTEIN 39-RELATED"/>
    <property type="match status" value="1"/>
</dbReference>
<dbReference type="PROSITE" id="PS50088">
    <property type="entry name" value="ANK_REPEAT"/>
    <property type="match status" value="2"/>
</dbReference>
<keyword evidence="2 3" id="KW-0040">ANK repeat</keyword>
<dbReference type="Pfam" id="PF12796">
    <property type="entry name" value="Ank_2"/>
    <property type="match status" value="1"/>
</dbReference>
<accession>A0AAN7U7F1</accession>
<feature type="repeat" description="ANK" evidence="3">
    <location>
        <begin position="73"/>
        <end position="105"/>
    </location>
</feature>
<dbReference type="PRINTS" id="PR01415">
    <property type="entry name" value="ANKYRIN"/>
</dbReference>
<evidence type="ECO:0000256" key="4">
    <source>
        <dbReference type="SAM" id="MobiDB-lite"/>
    </source>
</evidence>
<evidence type="ECO:0008006" key="7">
    <source>
        <dbReference type="Google" id="ProtNLM"/>
    </source>
</evidence>
<sequence>MMAETSFEDAWFSNNKSGYLDDVKQLIQSKEVQIDLADHLGNTALHYASNAGHTQVVEALVNAGANINIKNKHGDTPLHKAAGRNRLETVKFLVKAKADVEIENVDKERPCDITNNQDIKNELLPVVEYEDDDDEDDVKEDSDYDSEDEGDN</sequence>
<dbReference type="PROSITE" id="PS50297">
    <property type="entry name" value="ANK_REP_REGION"/>
    <property type="match status" value="2"/>
</dbReference>
<dbReference type="InterPro" id="IPR002110">
    <property type="entry name" value="Ankyrin_rpt"/>
</dbReference>
<dbReference type="InterPro" id="IPR036770">
    <property type="entry name" value="Ankyrin_rpt-contain_sf"/>
</dbReference>
<dbReference type="SUPFAM" id="SSF48403">
    <property type="entry name" value="Ankyrin repeat"/>
    <property type="match status" value="1"/>
</dbReference>
<evidence type="ECO:0000313" key="6">
    <source>
        <dbReference type="Proteomes" id="UP001344447"/>
    </source>
</evidence>
<feature type="compositionally biased region" description="Acidic residues" evidence="4">
    <location>
        <begin position="128"/>
        <end position="152"/>
    </location>
</feature>
<protein>
    <recommendedName>
        <fullName evidence="7">Ankyrin repeat-containing protein</fullName>
    </recommendedName>
</protein>
<comment type="caution">
    <text evidence="5">The sequence shown here is derived from an EMBL/GenBank/DDBJ whole genome shotgun (WGS) entry which is preliminary data.</text>
</comment>
<name>A0AAN7U7F1_9MYCE</name>
<dbReference type="AlphaFoldDB" id="A0AAN7U7F1"/>
<dbReference type="SMART" id="SM00248">
    <property type="entry name" value="ANK"/>
    <property type="match status" value="2"/>
</dbReference>
<gene>
    <name evidence="5" type="ORF">RB653_004180</name>
</gene>
<evidence type="ECO:0000313" key="5">
    <source>
        <dbReference type="EMBL" id="KAK5582595.1"/>
    </source>
</evidence>
<feature type="region of interest" description="Disordered" evidence="4">
    <location>
        <begin position="122"/>
        <end position="152"/>
    </location>
</feature>
<dbReference type="PANTHER" id="PTHR24171:SF8">
    <property type="entry name" value="BRCA1-ASSOCIATED RING DOMAIN PROTEIN 1"/>
    <property type="match status" value="1"/>
</dbReference>
<keyword evidence="1" id="KW-0677">Repeat</keyword>
<organism evidence="5 6">
    <name type="scientific">Dictyostelium firmibasis</name>
    <dbReference type="NCBI Taxonomy" id="79012"/>
    <lineage>
        <taxon>Eukaryota</taxon>
        <taxon>Amoebozoa</taxon>
        <taxon>Evosea</taxon>
        <taxon>Eumycetozoa</taxon>
        <taxon>Dictyostelia</taxon>
        <taxon>Dictyosteliales</taxon>
        <taxon>Dictyosteliaceae</taxon>
        <taxon>Dictyostelium</taxon>
    </lineage>
</organism>
<dbReference type="GO" id="GO:0004842">
    <property type="term" value="F:ubiquitin-protein transferase activity"/>
    <property type="evidence" value="ECO:0007669"/>
    <property type="project" value="TreeGrafter"/>
</dbReference>
<reference evidence="5 6" key="1">
    <citation type="submission" date="2023-11" db="EMBL/GenBank/DDBJ databases">
        <title>Dfirmibasis_genome.</title>
        <authorList>
            <person name="Edelbroek B."/>
            <person name="Kjellin J."/>
            <person name="Jerlstrom-Hultqvist J."/>
            <person name="Soderbom F."/>
        </authorList>
    </citation>
    <scope>NUCLEOTIDE SEQUENCE [LARGE SCALE GENOMIC DNA]</scope>
    <source>
        <strain evidence="5 6">TNS-C-14</strain>
    </source>
</reference>
<keyword evidence="6" id="KW-1185">Reference proteome</keyword>
<evidence type="ECO:0000256" key="2">
    <source>
        <dbReference type="ARBA" id="ARBA00023043"/>
    </source>
</evidence>
<dbReference type="Proteomes" id="UP001344447">
    <property type="component" value="Unassembled WGS sequence"/>
</dbReference>
<feature type="repeat" description="ANK" evidence="3">
    <location>
        <begin position="40"/>
        <end position="72"/>
    </location>
</feature>
<dbReference type="Gene3D" id="1.25.40.20">
    <property type="entry name" value="Ankyrin repeat-containing domain"/>
    <property type="match status" value="1"/>
</dbReference>
<evidence type="ECO:0000256" key="3">
    <source>
        <dbReference type="PROSITE-ProRule" id="PRU00023"/>
    </source>
</evidence>